<evidence type="ECO:0000256" key="1">
    <source>
        <dbReference type="ARBA" id="ARBA00022617"/>
    </source>
</evidence>
<dbReference type="Pfam" id="PF13442">
    <property type="entry name" value="Cytochrome_CBB3"/>
    <property type="match status" value="1"/>
</dbReference>
<protein>
    <recommendedName>
        <fullName evidence="10">PA14 domain protein</fullName>
    </recommendedName>
</protein>
<dbReference type="PROSITE" id="PS51007">
    <property type="entry name" value="CYTC"/>
    <property type="match status" value="1"/>
</dbReference>
<dbReference type="EMBL" id="ABVL01000006">
    <property type="protein sequence ID" value="EDY20057.1"/>
    <property type="molecule type" value="Genomic_DNA"/>
</dbReference>
<keyword evidence="3 4" id="KW-0408">Iron</keyword>
<dbReference type="Gene3D" id="3.90.182.10">
    <property type="entry name" value="Toxin - Anthrax Protective Antigen,domain 1"/>
    <property type="match status" value="1"/>
</dbReference>
<keyword evidence="9" id="KW-1185">Reference proteome</keyword>
<dbReference type="eggNOG" id="COG3258">
    <property type="taxonomic scope" value="Bacteria"/>
</dbReference>
<feature type="domain" description="Cytochrome c" evidence="6">
    <location>
        <begin position="68"/>
        <end position="141"/>
    </location>
</feature>
<feature type="region of interest" description="Disordered" evidence="5">
    <location>
        <begin position="203"/>
        <end position="231"/>
    </location>
</feature>
<dbReference type="GO" id="GO:0009055">
    <property type="term" value="F:electron transfer activity"/>
    <property type="evidence" value="ECO:0007669"/>
    <property type="project" value="InterPro"/>
</dbReference>
<evidence type="ECO:0000256" key="5">
    <source>
        <dbReference type="SAM" id="MobiDB-lite"/>
    </source>
</evidence>
<dbReference type="Pfam" id="PF07691">
    <property type="entry name" value="PA14"/>
    <property type="match status" value="1"/>
</dbReference>
<sequence length="845" mass="94383" precursor="true">MLSPDFALKFQSPAQQPVNPIFRTLFPRLTSKTPTALALGGLLLSGPIVGLAAEKNHHSEKTYDLPAGEARTGAAIYQKMCADCHGDRGQGVKDEYDEPLHGNRSLQSLVKRIARTMPDDNVGACVGDDASKVAAYIYDSFYSPKAQARLNPPEFDLSRLTFSQYRTSVADLVGRFRPGFDRALGAQHGLKAHYSGLQLEKPADPAATTEAKPVDKPVAKKGDDKKKNRPKVQFDRVDSEVDFHFAATSPDPEKMEPEEFSVRWEGSVIAEETGTYEFIVKSENGVRLAVNDMKNLLVDAWVSSGPDVREEKRTVFLLGGRAYPISLEFFKFKDKTASIELLWKTPHGVVEKVPSQFLSPERLRETMIVKTTFPADDRSVGYERGTGVSKEWDAATTDAAIEVAEHVDAHLDELAGTKSGAPDRVDKLKQFARKFAEAAFRRPLSDDAYHHFIEHQFEVAKTPEIAVKRAVLYTLKSPRFLYPEIPKEGKPDGYDIAERLALSLWDSIPDTTLLRAAAEGKLQTHDQIVAQTNRMMADARTKAKMHGFFHYWLELERAEGIQKDPKSFPEFDAQVLADLRTSLFLFLDQVVWSDKSDYRELLQANYLLLNERLAKLYDKSVSGEGFQRVEFDPNRRSGVVTHPYLLAAFASSKQTSPIHRGVFLTRTIVGMTLKPPPMAVAFEDAKFDSHLTMREKITELTKNTNCMGCHGTINPLGFSLENYDAIGRWRTQDNHKPVNAVTDFSTDEGDKIHLTGARDLVKFAAETPSGHRAFIHLLFQYTVKQEVNVYGPDELENLRQSFTSSGFNIRKLLSDIAITAAMRGTPEPEAKVAQESKPSTAPKPL</sequence>
<name>B4D145_9BACT</name>
<comment type="caution">
    <text evidence="8">The sequence shown here is derived from an EMBL/GenBank/DDBJ whole genome shotgun (WGS) entry which is preliminary data.</text>
</comment>
<proteinExistence type="predicted"/>
<dbReference type="InterPro" id="IPR013042">
    <property type="entry name" value="DUF1592"/>
</dbReference>
<feature type="compositionally biased region" description="Basic and acidic residues" evidence="5">
    <location>
        <begin position="212"/>
        <end position="231"/>
    </location>
</feature>
<dbReference type="AlphaFoldDB" id="B4D145"/>
<evidence type="ECO:0000256" key="4">
    <source>
        <dbReference type="PROSITE-ProRule" id="PRU00433"/>
    </source>
</evidence>
<feature type="domain" description="PA14" evidence="7">
    <location>
        <begin position="210"/>
        <end position="357"/>
    </location>
</feature>
<evidence type="ECO:0000313" key="9">
    <source>
        <dbReference type="Proteomes" id="UP000005824"/>
    </source>
</evidence>
<feature type="region of interest" description="Disordered" evidence="5">
    <location>
        <begin position="824"/>
        <end position="845"/>
    </location>
</feature>
<evidence type="ECO:0008006" key="10">
    <source>
        <dbReference type="Google" id="ProtNLM"/>
    </source>
</evidence>
<reference evidence="8 9" key="1">
    <citation type="journal article" date="2011" name="J. Bacteriol.">
        <title>Genome sequence of Chthoniobacter flavus Ellin428, an aerobic heterotrophic soil bacterium.</title>
        <authorList>
            <person name="Kant R."/>
            <person name="van Passel M.W."/>
            <person name="Palva A."/>
            <person name="Lucas S."/>
            <person name="Lapidus A."/>
            <person name="Glavina Del Rio T."/>
            <person name="Dalin E."/>
            <person name="Tice H."/>
            <person name="Bruce D."/>
            <person name="Goodwin L."/>
            <person name="Pitluck S."/>
            <person name="Larimer F.W."/>
            <person name="Land M.L."/>
            <person name="Hauser L."/>
            <person name="Sangwan P."/>
            <person name="de Vos W.M."/>
            <person name="Janssen P.H."/>
            <person name="Smidt H."/>
        </authorList>
    </citation>
    <scope>NUCLEOTIDE SEQUENCE [LARGE SCALE GENOMIC DNA]</scope>
    <source>
        <strain evidence="8 9">Ellin428</strain>
    </source>
</reference>
<dbReference type="Proteomes" id="UP000005824">
    <property type="component" value="Unassembled WGS sequence"/>
</dbReference>
<dbReference type="InterPro" id="IPR037524">
    <property type="entry name" value="PA14/GLEYA"/>
</dbReference>
<dbReference type="SMART" id="SM00758">
    <property type="entry name" value="PA14"/>
    <property type="match status" value="1"/>
</dbReference>
<dbReference type="InterPro" id="IPR009056">
    <property type="entry name" value="Cyt_c-like_dom"/>
</dbReference>
<evidence type="ECO:0000313" key="8">
    <source>
        <dbReference type="EMBL" id="EDY20057.1"/>
    </source>
</evidence>
<keyword evidence="2 4" id="KW-0479">Metal-binding</keyword>
<dbReference type="InterPro" id="IPR011658">
    <property type="entry name" value="PA14_dom"/>
</dbReference>
<dbReference type="InParanoid" id="B4D145"/>
<evidence type="ECO:0000259" key="6">
    <source>
        <dbReference type="PROSITE" id="PS51007"/>
    </source>
</evidence>
<evidence type="ECO:0000259" key="7">
    <source>
        <dbReference type="PROSITE" id="PS51820"/>
    </source>
</evidence>
<keyword evidence="1 4" id="KW-0349">Heme</keyword>
<dbReference type="Pfam" id="PF07627">
    <property type="entry name" value="PSCyt3"/>
    <property type="match status" value="1"/>
</dbReference>
<dbReference type="PROSITE" id="PS51820">
    <property type="entry name" value="PA14"/>
    <property type="match status" value="1"/>
</dbReference>
<dbReference type="SUPFAM" id="SSF56988">
    <property type="entry name" value="Anthrax protective antigen"/>
    <property type="match status" value="1"/>
</dbReference>
<gene>
    <name evidence="8" type="ORF">CfE428DRAFT_2646</name>
</gene>
<evidence type="ECO:0000256" key="3">
    <source>
        <dbReference type="ARBA" id="ARBA00023004"/>
    </source>
</evidence>
<dbReference type="SUPFAM" id="SSF46626">
    <property type="entry name" value="Cytochrome c"/>
    <property type="match status" value="1"/>
</dbReference>
<dbReference type="InterPro" id="IPR013039">
    <property type="entry name" value="DUF1588"/>
</dbReference>
<accession>B4D145</accession>
<dbReference type="Gene3D" id="1.10.760.10">
    <property type="entry name" value="Cytochrome c-like domain"/>
    <property type="match status" value="1"/>
</dbReference>
<dbReference type="Pfam" id="PF07631">
    <property type="entry name" value="PSD4"/>
    <property type="match status" value="1"/>
</dbReference>
<evidence type="ECO:0000256" key="2">
    <source>
        <dbReference type="ARBA" id="ARBA00022723"/>
    </source>
</evidence>
<dbReference type="GO" id="GO:0020037">
    <property type="term" value="F:heme binding"/>
    <property type="evidence" value="ECO:0007669"/>
    <property type="project" value="InterPro"/>
</dbReference>
<dbReference type="InterPro" id="IPR036909">
    <property type="entry name" value="Cyt_c-like_dom_sf"/>
</dbReference>
<organism evidence="8 9">
    <name type="scientific">Chthoniobacter flavus Ellin428</name>
    <dbReference type="NCBI Taxonomy" id="497964"/>
    <lineage>
        <taxon>Bacteria</taxon>
        <taxon>Pseudomonadati</taxon>
        <taxon>Verrucomicrobiota</taxon>
        <taxon>Spartobacteria</taxon>
        <taxon>Chthoniobacterales</taxon>
        <taxon>Chthoniobacteraceae</taxon>
        <taxon>Chthoniobacter</taxon>
    </lineage>
</organism>
<dbReference type="STRING" id="497964.CfE428DRAFT_2646"/>
<dbReference type="GO" id="GO:0046872">
    <property type="term" value="F:metal ion binding"/>
    <property type="evidence" value="ECO:0007669"/>
    <property type="project" value="UniProtKB-KW"/>
</dbReference>